<dbReference type="eggNOG" id="KOG1543">
    <property type="taxonomic scope" value="Eukaryota"/>
</dbReference>
<reference evidence="5 6" key="1">
    <citation type="journal article" date="2008" name="Nature">
        <title>The Phaeodactylum genome reveals the evolutionary history of diatom genomes.</title>
        <authorList>
            <person name="Bowler C."/>
            <person name="Allen A.E."/>
            <person name="Badger J.H."/>
            <person name="Grimwood J."/>
            <person name="Jabbari K."/>
            <person name="Kuo A."/>
            <person name="Maheswari U."/>
            <person name="Martens C."/>
            <person name="Maumus F."/>
            <person name="Otillar R.P."/>
            <person name="Rayko E."/>
            <person name="Salamov A."/>
            <person name="Vandepoele K."/>
            <person name="Beszteri B."/>
            <person name="Gruber A."/>
            <person name="Heijde M."/>
            <person name="Katinka M."/>
            <person name="Mock T."/>
            <person name="Valentin K."/>
            <person name="Verret F."/>
            <person name="Berges J.A."/>
            <person name="Brownlee C."/>
            <person name="Cadoret J.P."/>
            <person name="Chiovitti A."/>
            <person name="Choi C.J."/>
            <person name="Coesel S."/>
            <person name="De Martino A."/>
            <person name="Detter J.C."/>
            <person name="Durkin C."/>
            <person name="Falciatore A."/>
            <person name="Fournet J."/>
            <person name="Haruta M."/>
            <person name="Huysman M.J."/>
            <person name="Jenkins B.D."/>
            <person name="Jiroutova K."/>
            <person name="Jorgensen R.E."/>
            <person name="Joubert Y."/>
            <person name="Kaplan A."/>
            <person name="Kroger N."/>
            <person name="Kroth P.G."/>
            <person name="La Roche J."/>
            <person name="Lindquist E."/>
            <person name="Lommer M."/>
            <person name="Martin-Jezequel V."/>
            <person name="Lopez P.J."/>
            <person name="Lucas S."/>
            <person name="Mangogna M."/>
            <person name="McGinnis K."/>
            <person name="Medlin L.K."/>
            <person name="Montsant A."/>
            <person name="Oudot-Le Secq M.P."/>
            <person name="Napoli C."/>
            <person name="Obornik M."/>
            <person name="Parker M.S."/>
            <person name="Petit J.L."/>
            <person name="Porcel B.M."/>
            <person name="Poulsen N."/>
            <person name="Robison M."/>
            <person name="Rychlewski L."/>
            <person name="Rynearson T.A."/>
            <person name="Schmutz J."/>
            <person name="Shapiro H."/>
            <person name="Siaut M."/>
            <person name="Stanley M."/>
            <person name="Sussman M.R."/>
            <person name="Taylor A.R."/>
            <person name="Vardi A."/>
            <person name="von Dassow P."/>
            <person name="Vyverman W."/>
            <person name="Willis A."/>
            <person name="Wyrwicz L.S."/>
            <person name="Rokhsar D.S."/>
            <person name="Weissenbach J."/>
            <person name="Armbrust E.V."/>
            <person name="Green B.R."/>
            <person name="Van de Peer Y."/>
            <person name="Grigoriev I.V."/>
        </authorList>
    </citation>
    <scope>NUCLEOTIDE SEQUENCE [LARGE SCALE GENOMIC DNA]</scope>
    <source>
        <strain evidence="5 6">CCAP 1055/1</strain>
    </source>
</reference>
<dbReference type="InterPro" id="IPR013128">
    <property type="entry name" value="Peptidase_C1A"/>
</dbReference>
<dbReference type="InParanoid" id="B7FS79"/>
<dbReference type="InterPro" id="IPR038765">
    <property type="entry name" value="Papain-like_cys_pep_sf"/>
</dbReference>
<dbReference type="STRING" id="556484.B7FS79"/>
<dbReference type="GeneID" id="7197153"/>
<dbReference type="KEGG" id="pti:PHATRDRAFT_43432"/>
<sequence length="353" mass="39332">MPCRSRVALVCAVSLTLFRQTDARLPEYQQDELILPGHIRFEHVVNPLPHTYISLSDLPQAFSWGNVGGKSYLSKSLNQHIPQYCGSCWAHSAMSSLADRILIAQSQLEDDITPDEFNLSIQFLLNCAGEVAGSCHGGSTTGVFQFIQDFGYIPYDTCQPYLACSTDSEEGFCPHVDTTCAPETICRTCSPNGTCRAVSTFPNATVAEYGRIQYDTSAIMAEIYARGPVKASVYAKPIYNYSGGVLWDAPEYQADKHNHGVSIIGWGYDDEMDRQYWIVRNSWGQYWGEMGFFRLELGKNLLMIESNIAWATPGMFSIFDSKCQGGSDYLKSFTYKDPSKDMALLQRRSSGST</sequence>
<dbReference type="PANTHER" id="PTHR12411">
    <property type="entry name" value="CYSTEINE PROTEASE FAMILY C1-RELATED"/>
    <property type="match status" value="1"/>
</dbReference>
<organism evidence="5 6">
    <name type="scientific">Phaeodactylum tricornutum (strain CCAP 1055/1)</name>
    <dbReference type="NCBI Taxonomy" id="556484"/>
    <lineage>
        <taxon>Eukaryota</taxon>
        <taxon>Sar</taxon>
        <taxon>Stramenopiles</taxon>
        <taxon>Ochrophyta</taxon>
        <taxon>Bacillariophyta</taxon>
        <taxon>Bacillariophyceae</taxon>
        <taxon>Bacillariophycidae</taxon>
        <taxon>Naviculales</taxon>
        <taxon>Phaeodactylaceae</taxon>
        <taxon>Phaeodactylum</taxon>
    </lineage>
</organism>
<dbReference type="PaxDb" id="2850-Phatr43432"/>
<dbReference type="HOGENOM" id="CLU_012184_2_0_1"/>
<evidence type="ECO:0000313" key="6">
    <source>
        <dbReference type="Proteomes" id="UP000000759"/>
    </source>
</evidence>
<dbReference type="AlphaFoldDB" id="B7FS79"/>
<dbReference type="EMBL" id="CM000606">
    <property type="protein sequence ID" value="EEC50432.1"/>
    <property type="molecule type" value="Genomic_DNA"/>
</dbReference>
<gene>
    <name evidence="5" type="ORF">PHATRDRAFT_43432</name>
</gene>
<keyword evidence="3" id="KW-0732">Signal</keyword>
<name>B7FS79_PHATC</name>
<comment type="similarity">
    <text evidence="1">Belongs to the peptidase C1 family.</text>
</comment>
<dbReference type="RefSeq" id="XP_002177618.1">
    <property type="nucleotide sequence ID" value="XM_002177582.1"/>
</dbReference>
<keyword evidence="6" id="KW-1185">Reference proteome</keyword>
<evidence type="ECO:0000259" key="4">
    <source>
        <dbReference type="SMART" id="SM00645"/>
    </source>
</evidence>
<dbReference type="Gene3D" id="3.90.70.10">
    <property type="entry name" value="Cysteine proteinases"/>
    <property type="match status" value="1"/>
</dbReference>
<protein>
    <recommendedName>
        <fullName evidence="4">Peptidase C1A papain C-terminal domain-containing protein</fullName>
    </recommendedName>
</protein>
<dbReference type="PRINTS" id="PR00705">
    <property type="entry name" value="PAPAIN"/>
</dbReference>
<dbReference type="PROSITE" id="PS00640">
    <property type="entry name" value="THIOL_PROTEASE_ASN"/>
    <property type="match status" value="1"/>
</dbReference>
<dbReference type="FunFam" id="3.90.70.10:FF:000117">
    <property type="entry name" value="Probable papain cysteine protease"/>
    <property type="match status" value="1"/>
</dbReference>
<proteinExistence type="inferred from homology"/>
<feature type="chain" id="PRO_5018629276" description="Peptidase C1A papain C-terminal domain-containing protein" evidence="3">
    <location>
        <begin position="24"/>
        <end position="353"/>
    </location>
</feature>
<feature type="domain" description="Peptidase C1A papain C-terminal" evidence="4">
    <location>
        <begin position="58"/>
        <end position="312"/>
    </location>
</feature>
<dbReference type="OrthoDB" id="190265at2759"/>
<dbReference type="Pfam" id="PF00112">
    <property type="entry name" value="Peptidase_C1"/>
    <property type="match status" value="1"/>
</dbReference>
<dbReference type="SMART" id="SM00645">
    <property type="entry name" value="Pept_C1"/>
    <property type="match status" value="1"/>
</dbReference>
<dbReference type="SUPFAM" id="SSF54001">
    <property type="entry name" value="Cysteine proteinases"/>
    <property type="match status" value="1"/>
</dbReference>
<dbReference type="InterPro" id="IPR000668">
    <property type="entry name" value="Peptidase_C1A_C"/>
</dbReference>
<evidence type="ECO:0000256" key="1">
    <source>
        <dbReference type="ARBA" id="ARBA00008455"/>
    </source>
</evidence>
<reference evidence="6" key="2">
    <citation type="submission" date="2008-08" db="EMBL/GenBank/DDBJ databases">
        <authorList>
            <consortium name="Diatom Consortium"/>
            <person name="Grigoriev I."/>
            <person name="Grimwood J."/>
            <person name="Kuo A."/>
            <person name="Otillar R.P."/>
            <person name="Salamov A."/>
            <person name="Detter J.C."/>
            <person name="Lindquist E."/>
            <person name="Shapiro H."/>
            <person name="Lucas S."/>
            <person name="Glavina del Rio T."/>
            <person name="Pitluck S."/>
            <person name="Rokhsar D."/>
            <person name="Bowler C."/>
        </authorList>
    </citation>
    <scope>GENOME REANNOTATION</scope>
    <source>
        <strain evidence="6">CCAP 1055/1</strain>
    </source>
</reference>
<evidence type="ECO:0000256" key="3">
    <source>
        <dbReference type="SAM" id="SignalP"/>
    </source>
</evidence>
<evidence type="ECO:0000313" key="5">
    <source>
        <dbReference type="EMBL" id="EEC50432.1"/>
    </source>
</evidence>
<keyword evidence="2" id="KW-0865">Zymogen</keyword>
<dbReference type="GO" id="GO:0008234">
    <property type="term" value="F:cysteine-type peptidase activity"/>
    <property type="evidence" value="ECO:0007669"/>
    <property type="project" value="InterPro"/>
</dbReference>
<dbReference type="GO" id="GO:0006508">
    <property type="term" value="P:proteolysis"/>
    <property type="evidence" value="ECO:0007669"/>
    <property type="project" value="InterPro"/>
</dbReference>
<feature type="signal peptide" evidence="3">
    <location>
        <begin position="1"/>
        <end position="23"/>
    </location>
</feature>
<dbReference type="Proteomes" id="UP000000759">
    <property type="component" value="Chromosome 2"/>
</dbReference>
<evidence type="ECO:0000256" key="2">
    <source>
        <dbReference type="ARBA" id="ARBA00023145"/>
    </source>
</evidence>
<dbReference type="InterPro" id="IPR025661">
    <property type="entry name" value="Pept_asp_AS"/>
</dbReference>
<accession>B7FS79</accession>